<organism evidence="1 2">
    <name type="scientific">Escherichia phage vB_EcoS_swi2</name>
    <dbReference type="NCBI Taxonomy" id="2769808"/>
    <lineage>
        <taxon>Viruses</taxon>
        <taxon>Duplodnaviria</taxon>
        <taxon>Heunggongvirae</taxon>
        <taxon>Uroviricota</taxon>
        <taxon>Caudoviricetes</taxon>
        <taxon>Swiduovirus</taxon>
        <taxon>Swiduovirus swi2</taxon>
    </lineage>
</organism>
<name>A0A862QQ56_9CAUD</name>
<dbReference type="KEGG" id="vg:64469840"/>
<evidence type="ECO:0000313" key="2">
    <source>
        <dbReference type="Proteomes" id="UP000676279"/>
    </source>
</evidence>
<accession>A0A862QQ56</accession>
<dbReference type="Proteomes" id="UP000676279">
    <property type="component" value="Segment"/>
</dbReference>
<dbReference type="RefSeq" id="YP_010054159.1">
    <property type="nucleotide sequence ID" value="NC_054649.1"/>
</dbReference>
<evidence type="ECO:0000313" key="1">
    <source>
        <dbReference type="EMBL" id="QNR52474.1"/>
    </source>
</evidence>
<dbReference type="GeneID" id="64469840"/>
<proteinExistence type="predicted"/>
<dbReference type="EMBL" id="MT768060">
    <property type="protein sequence ID" value="QNR52474.1"/>
    <property type="molecule type" value="Genomic_DNA"/>
</dbReference>
<reference evidence="1" key="1">
    <citation type="submission" date="2020-07" db="EMBL/GenBank/DDBJ databases">
        <title>Complete genome sequence analysis of a novel Escherichia phage vB_EcoS swi2.</title>
        <authorList>
            <person name="Sui B."/>
        </authorList>
    </citation>
    <scope>NUCLEOTIDE SEQUENCE</scope>
</reference>
<sequence>MCDCMNKMEELLKERLMERVPSGSEVSSNVFDKTGWDNQFISLSSGKVFVMLKYRLAYRARKKNGELAKNLTRLESNVKMSYCPFCGEKQVD</sequence>
<keyword evidence="2" id="KW-1185">Reference proteome</keyword>
<protein>
    <submittedName>
        <fullName evidence="1">Uncharacterized protein</fullName>
    </submittedName>
</protein>